<evidence type="ECO:0000256" key="6">
    <source>
        <dbReference type="ARBA" id="ARBA00022806"/>
    </source>
</evidence>
<sequence>EPLSAPQIKDILEKGLFMIERSSDERQDFIKSLATEEGLAVVRQIVETEFAKSYSVLGLMFHVHGILFLQLITNDRLLSSLALERQVGTIYNVIYGPSGRRAVTFFTQVTEHVIRMKPESSTANERSMNNDVSEFEETLLLVAKAFLTTLTLNQEAAIQAAFAPIVESLCTCYRDEDIFSGVASHSMRWAHDNIIKLKDVLSMGESLNRSTAVSFHHDTQHKLPKAKEFQVDLPGELSAHGPRHDNDHASIPHIRLLPTINEIFSLERAEFLPARDPVFDTLDQHETGIRRLLDSQFRLLREDTAGLLRDSIRLILHNWDVLVHQPDWRLKRRIFRDSGITPARIYLGVNVRQVRAGGKKGIEVDLEFDQPSRLKVMSPARRKQWWQNSQALKESPVVLALVDGEDHTNVSVTFFQVAKRDVNLNANPPASREHVPTPVTNELANTTSLDKGQATALVWALRREIALIQGPPGTGKSYVGIQLAKCLSANRDLLDLGPILCVCYTSHALDQFLQGLLNAGITSIVRLGPRSAFPHLEALSIDSHKQADRGPFIRAYNNQRNSHHDKLKEITAELEQVCKSMETGDDASAWVEIDGPRSPEELLQADVWTLSPAERMRLHDFWHEGARDELRKVFSSLVKAYYRQKQNLTAIYHAAEARMLQGFQVIGVTTTMLANLSSQIRGVQARVLICEEAGEVLESHVLTALLPSVQHAILIGDHLQLRPRISTLRLSMSYDREGAKYGLDESLFERLANSHFGGNDGDEGQTGGRRFPVTQLNIQRRMHPSVANLVRETLYPKLQDHISTTMYPAVAGMKHRLFWLDHRNTENDGDPSDPMHSKSNTWEVHMVISLVRHLLRQGKYGPGEIAVLTPYVANEPSGRGERCLQGQRVVSKRSLLDALRLSTVDNFQGEEATIVIVSLVRSNRFRNCGKHVRENQVKIGQPSLIFPPPSRAKHGMYLIGDANTASTAPMWASVIELLEKNENIGPYLELDCERHSHNIMQVSCPDDFSIKSPEGGCAETCGLRLNCGHTCVLKCHSSKQHKAVKCLQKCYRMSRCGHPCAKKCYEPCGPCTAPVCNVMLPFVRKYAPPVESKGRKLLFLIMVNASVFVARASQIARIPVTVYVILQRHACLAAARLPCAVPCENNPCSRRCEKRLKPCGHQCPGMCGEPCPPSQFCQICAPQEVLQQQVDLLEFKTYREIDLDASPLIFLPCNHFYTVASLDGLLSMNDYFNINASTGEIIGAKPAHWEMMPGSALKGCPECRRPLRDINRYSRILKRFLLDEFTRKFVILASAQHAELADKIVRFEKQIDDSRAEFLKYWIHETGGSKSNDQARGAVQAYRAAGIGLVKKVKEYVKSVATAEQPLGKLNDMLASATSRQNETTSTKPIPNKLAIQTGFGLRGQVLGLRLGWVALRDWDHICSNRNVDHRIRNNLVQLTASHIKSLIEKCLSLKQPTMKANLLQERVEAGIYFALFSMLSLSNMRALGKTVEMDTENKTRQRAQDDLAFCESLCNKSPRLLGYLMDDIKDARRTINDGAFYALVTSEEKRQVYRAMAEQFAGTGHWYYCQNNHPFTIGECGMPMEEARCPQCEAPVGGLNHQLAEGARPAEDMDREFGETELTEQDIREGMIMEELREEMVAGGVEGNLIEM</sequence>
<keyword evidence="6" id="KW-0067">ATP-binding</keyword>
<proteinExistence type="predicted"/>
<reference evidence="11" key="1">
    <citation type="journal article" date="2017" name="Genome Biol.">
        <title>Comparative genomics reveals high biological diversity and specific adaptations in the industrially and medically important fungal genus Aspergillus.</title>
        <authorList>
            <person name="de Vries R.P."/>
            <person name="Riley R."/>
            <person name="Wiebenga A."/>
            <person name="Aguilar-Osorio G."/>
            <person name="Amillis S."/>
            <person name="Uchima C.A."/>
            <person name="Anderluh G."/>
            <person name="Asadollahi M."/>
            <person name="Askin M."/>
            <person name="Barry K."/>
            <person name="Battaglia E."/>
            <person name="Bayram O."/>
            <person name="Benocci T."/>
            <person name="Braus-Stromeyer S.A."/>
            <person name="Caldana C."/>
            <person name="Canovas D."/>
            <person name="Cerqueira G.C."/>
            <person name="Chen F."/>
            <person name="Chen W."/>
            <person name="Choi C."/>
            <person name="Clum A."/>
            <person name="Dos Santos R.A."/>
            <person name="Damasio A.R."/>
            <person name="Diallinas G."/>
            <person name="Emri T."/>
            <person name="Fekete E."/>
            <person name="Flipphi M."/>
            <person name="Freyberg S."/>
            <person name="Gallo A."/>
            <person name="Gournas C."/>
            <person name="Habgood R."/>
            <person name="Hainaut M."/>
            <person name="Harispe M.L."/>
            <person name="Henrissat B."/>
            <person name="Hilden K.S."/>
            <person name="Hope R."/>
            <person name="Hossain A."/>
            <person name="Karabika E."/>
            <person name="Karaffa L."/>
            <person name="Karanyi Z."/>
            <person name="Krasevec N."/>
            <person name="Kuo A."/>
            <person name="Kusch H."/>
            <person name="LaButti K."/>
            <person name="Lagendijk E.L."/>
            <person name="Lapidus A."/>
            <person name="Levasseur A."/>
            <person name="Lindquist E."/>
            <person name="Lipzen A."/>
            <person name="Logrieco A.F."/>
            <person name="MacCabe A."/>
            <person name="Maekelae M.R."/>
            <person name="Malavazi I."/>
            <person name="Melin P."/>
            <person name="Meyer V."/>
            <person name="Mielnichuk N."/>
            <person name="Miskei M."/>
            <person name="Molnar A.P."/>
            <person name="Mule G."/>
            <person name="Ngan C.Y."/>
            <person name="Orejas M."/>
            <person name="Orosz E."/>
            <person name="Ouedraogo J.P."/>
            <person name="Overkamp K.M."/>
            <person name="Park H.-S."/>
            <person name="Perrone G."/>
            <person name="Piumi F."/>
            <person name="Punt P.J."/>
            <person name="Ram A.F."/>
            <person name="Ramon A."/>
            <person name="Rauscher S."/>
            <person name="Record E."/>
            <person name="Riano-Pachon D.M."/>
            <person name="Robert V."/>
            <person name="Roehrig J."/>
            <person name="Ruller R."/>
            <person name="Salamov A."/>
            <person name="Salih N.S."/>
            <person name="Samson R.A."/>
            <person name="Sandor E."/>
            <person name="Sanguinetti M."/>
            <person name="Schuetze T."/>
            <person name="Sepcic K."/>
            <person name="Shelest E."/>
            <person name="Sherlock G."/>
            <person name="Sophianopoulou V."/>
            <person name="Squina F.M."/>
            <person name="Sun H."/>
            <person name="Susca A."/>
            <person name="Todd R.B."/>
            <person name="Tsang A."/>
            <person name="Unkles S.E."/>
            <person name="van de Wiele N."/>
            <person name="van Rossen-Uffink D."/>
            <person name="Oliveira J.V."/>
            <person name="Vesth T.C."/>
            <person name="Visser J."/>
            <person name="Yu J.-H."/>
            <person name="Zhou M."/>
            <person name="Andersen M.R."/>
            <person name="Archer D.B."/>
            <person name="Baker S.E."/>
            <person name="Benoit I."/>
            <person name="Brakhage A.A."/>
            <person name="Braus G.H."/>
            <person name="Fischer R."/>
            <person name="Frisvad J.C."/>
            <person name="Goldman G.H."/>
            <person name="Houbraken J."/>
            <person name="Oakley B."/>
            <person name="Pocsi I."/>
            <person name="Scazzocchio C."/>
            <person name="Seiboth B."/>
            <person name="vanKuyk P.A."/>
            <person name="Wortman J."/>
            <person name="Dyer P.S."/>
            <person name="Grigoriev I.V."/>
        </authorList>
    </citation>
    <scope>NUCLEOTIDE SEQUENCE [LARGE SCALE GENOMIC DNA]</scope>
    <source>
        <strain evidence="11">ATCC 16872 / CBS 172.66 / WB 5094</strain>
    </source>
</reference>
<dbReference type="OrthoDB" id="2423195at2759"/>
<dbReference type="Pfam" id="PF20173">
    <property type="entry name" value="ZnF_RZ-type"/>
    <property type="match status" value="1"/>
</dbReference>
<keyword evidence="7" id="KW-0862">Zinc</keyword>
<dbReference type="RefSeq" id="XP_020057706.1">
    <property type="nucleotide sequence ID" value="XM_020199394.1"/>
</dbReference>
<dbReference type="InterPro" id="IPR045055">
    <property type="entry name" value="DNA2/NAM7-like"/>
</dbReference>
<keyword evidence="6" id="KW-0378">Hydrolase</keyword>
<dbReference type="GO" id="GO:0031048">
    <property type="term" value="P:regulatory ncRNA-mediated heterochromatin formation"/>
    <property type="evidence" value="ECO:0007669"/>
    <property type="project" value="TreeGrafter"/>
</dbReference>
<dbReference type="STRING" id="690307.A0A1L9WYQ0"/>
<dbReference type="VEuPathDB" id="FungiDB:ASPACDRAFT_26149"/>
<dbReference type="Pfam" id="PF13087">
    <property type="entry name" value="AAA_12"/>
    <property type="match status" value="1"/>
</dbReference>
<dbReference type="Gene3D" id="3.40.50.300">
    <property type="entry name" value="P-loop containing nucleotide triphosphate hydrolases"/>
    <property type="match status" value="2"/>
</dbReference>
<dbReference type="EMBL" id="KV878974">
    <property type="protein sequence ID" value="OJK01367.1"/>
    <property type="molecule type" value="Genomic_DNA"/>
</dbReference>
<keyword evidence="6" id="KW-0347">Helicase</keyword>
<keyword evidence="5" id="KW-0863">Zinc-finger</keyword>
<keyword evidence="8" id="KW-0391">Immunity</keyword>
<evidence type="ECO:0000256" key="3">
    <source>
        <dbReference type="ARBA" id="ARBA00022723"/>
    </source>
</evidence>
<dbReference type="GeneID" id="30973208"/>
<dbReference type="InterPro" id="IPR000967">
    <property type="entry name" value="Znf_NFX1"/>
</dbReference>
<dbReference type="InterPro" id="IPR041677">
    <property type="entry name" value="DNA2/NAM7_AAA_11"/>
</dbReference>
<dbReference type="InterPro" id="IPR041679">
    <property type="entry name" value="DNA2/NAM7-like_C"/>
</dbReference>
<keyword evidence="4" id="KW-0677">Repeat</keyword>
<feature type="domain" description="RZ-type" evidence="9">
    <location>
        <begin position="1545"/>
        <end position="1621"/>
    </location>
</feature>
<feature type="non-terminal residue" evidence="10">
    <location>
        <position position="1"/>
    </location>
</feature>
<dbReference type="InterPro" id="IPR027417">
    <property type="entry name" value="P-loop_NTPase"/>
</dbReference>
<evidence type="ECO:0000256" key="1">
    <source>
        <dbReference type="ARBA" id="ARBA00004496"/>
    </source>
</evidence>
<keyword evidence="6" id="KW-0547">Nucleotide-binding</keyword>
<dbReference type="InterPro" id="IPR047187">
    <property type="entry name" value="SF1_C_Upf1"/>
</dbReference>
<evidence type="ECO:0000256" key="5">
    <source>
        <dbReference type="ARBA" id="ARBA00022771"/>
    </source>
</evidence>
<keyword evidence="2" id="KW-0963">Cytoplasm</keyword>
<evidence type="ECO:0000256" key="2">
    <source>
        <dbReference type="ARBA" id="ARBA00022490"/>
    </source>
</evidence>
<dbReference type="SMART" id="SM00438">
    <property type="entry name" value="ZnF_NFX"/>
    <property type="match status" value="3"/>
</dbReference>
<dbReference type="CDD" id="cd06008">
    <property type="entry name" value="NF-X1-zinc-finger"/>
    <property type="match status" value="1"/>
</dbReference>
<name>A0A1L9WYQ0_ASPA1</name>
<accession>A0A1L9WYQ0</accession>
<dbReference type="CDD" id="cd18808">
    <property type="entry name" value="SF1_C_Upf1"/>
    <property type="match status" value="1"/>
</dbReference>
<dbReference type="PANTHER" id="PTHR10887:SF445">
    <property type="entry name" value="NFX1-TYPE ZINC FINGER-CONTAINING PROTEIN 1"/>
    <property type="match status" value="1"/>
</dbReference>
<dbReference type="SUPFAM" id="SSF52540">
    <property type="entry name" value="P-loop containing nucleoside triphosphate hydrolases"/>
    <property type="match status" value="1"/>
</dbReference>
<evidence type="ECO:0000256" key="4">
    <source>
        <dbReference type="ARBA" id="ARBA00022737"/>
    </source>
</evidence>
<protein>
    <recommendedName>
        <fullName evidence="9">RZ-type domain-containing protein</fullName>
    </recommendedName>
</protein>
<keyword evidence="11" id="KW-1185">Reference proteome</keyword>
<dbReference type="PANTHER" id="PTHR10887">
    <property type="entry name" value="DNA2/NAM7 HELICASE FAMILY"/>
    <property type="match status" value="1"/>
</dbReference>
<dbReference type="GO" id="GO:0031380">
    <property type="term" value="C:nuclear RNA-directed RNA polymerase complex"/>
    <property type="evidence" value="ECO:0007669"/>
    <property type="project" value="TreeGrafter"/>
</dbReference>
<dbReference type="GO" id="GO:0005737">
    <property type="term" value="C:cytoplasm"/>
    <property type="evidence" value="ECO:0007669"/>
    <property type="project" value="UniProtKB-SubCell"/>
</dbReference>
<dbReference type="GO" id="GO:0002376">
    <property type="term" value="P:immune system process"/>
    <property type="evidence" value="ECO:0007669"/>
    <property type="project" value="UniProtKB-KW"/>
</dbReference>
<evidence type="ECO:0000256" key="8">
    <source>
        <dbReference type="ARBA" id="ARBA00022859"/>
    </source>
</evidence>
<evidence type="ECO:0000259" key="9">
    <source>
        <dbReference type="PROSITE" id="PS51981"/>
    </source>
</evidence>
<organism evidence="10 11">
    <name type="scientific">Aspergillus aculeatus (strain ATCC 16872 / CBS 172.66 / WB 5094)</name>
    <dbReference type="NCBI Taxonomy" id="690307"/>
    <lineage>
        <taxon>Eukaryota</taxon>
        <taxon>Fungi</taxon>
        <taxon>Dikarya</taxon>
        <taxon>Ascomycota</taxon>
        <taxon>Pezizomycotina</taxon>
        <taxon>Eurotiomycetes</taxon>
        <taxon>Eurotiomycetidae</taxon>
        <taxon>Eurotiales</taxon>
        <taxon>Aspergillaceae</taxon>
        <taxon>Aspergillus</taxon>
        <taxon>Aspergillus subgen. Circumdati</taxon>
    </lineage>
</organism>
<evidence type="ECO:0000256" key="7">
    <source>
        <dbReference type="ARBA" id="ARBA00022833"/>
    </source>
</evidence>
<gene>
    <name evidence="10" type="ORF">ASPACDRAFT_26149</name>
</gene>
<dbReference type="InterPro" id="IPR046439">
    <property type="entry name" value="ZF_RZ_dom"/>
</dbReference>
<dbReference type="GO" id="GO:0004386">
    <property type="term" value="F:helicase activity"/>
    <property type="evidence" value="ECO:0007669"/>
    <property type="project" value="InterPro"/>
</dbReference>
<dbReference type="GO" id="GO:0008270">
    <property type="term" value="F:zinc ion binding"/>
    <property type="evidence" value="ECO:0007669"/>
    <property type="project" value="UniProtKB-KW"/>
</dbReference>
<dbReference type="Proteomes" id="UP000184546">
    <property type="component" value="Unassembled WGS sequence"/>
</dbReference>
<evidence type="ECO:0000313" key="11">
    <source>
        <dbReference type="Proteomes" id="UP000184546"/>
    </source>
</evidence>
<comment type="subcellular location">
    <subcellularLocation>
        <location evidence="1">Cytoplasm</location>
    </subcellularLocation>
</comment>
<keyword evidence="3" id="KW-0479">Metal-binding</keyword>
<dbReference type="CDD" id="cd17936">
    <property type="entry name" value="EEXXEc_NFX1"/>
    <property type="match status" value="1"/>
</dbReference>
<dbReference type="PROSITE" id="PS51981">
    <property type="entry name" value="ZF_RZ"/>
    <property type="match status" value="1"/>
</dbReference>
<dbReference type="Pfam" id="PF13086">
    <property type="entry name" value="AAA_11"/>
    <property type="match status" value="1"/>
</dbReference>
<dbReference type="OMA" id="ASTAPMW"/>
<evidence type="ECO:0000313" key="10">
    <source>
        <dbReference type="EMBL" id="OJK01367.1"/>
    </source>
</evidence>